<sequence length="435" mass="45868">MAHRKRNLNEPQTPIPLDPLRGRQFMRKDRASAIHATGDRVLTHGRRILATVGLHGASKWHVSDVALGMSPDPDAARIPLQLPAVKLTPGHFVHATLVANPSGMTAYTDPMGALVAGGAKGVVQIAVIYNNGADSGVLKQISIQGSGLPNAAQPTGPGAAWSQLYRRRVACLPDVDLNDPATLAAWSDGVTARIVVAYVGSPRALDLVIHEEPYGLAYDLAGGDWIAPMHSTGSGGNLGQLTRSVPVTKFAADDPGGGAEILCDAAARLNQEIGPVLFYASGWSESQQNFASTETDPRFVSGMTYTELASGLTTAFDAATSGWSVSSGANARRVQESEATTVLRDDDNVVPVRCYVYGRMTTSGPTATVRFETASYSIAQVPVPSGTAYAWRSAPGHLRCGLGAQDPTVVQVRAATSTGGGTFQWLYLVMVYEDV</sequence>
<evidence type="ECO:0000313" key="2">
    <source>
        <dbReference type="Proteomes" id="UP001164459"/>
    </source>
</evidence>
<name>A0ABY7GX78_9BACT</name>
<dbReference type="RefSeq" id="WP_269033952.1">
    <property type="nucleotide sequence ID" value="NZ_CP114040.1"/>
</dbReference>
<dbReference type="EMBL" id="CP114040">
    <property type="protein sequence ID" value="WAS91590.1"/>
    <property type="molecule type" value="Genomic_DNA"/>
</dbReference>
<reference evidence="1" key="1">
    <citation type="submission" date="2022-11" db="EMBL/GenBank/DDBJ databases">
        <title>Minimal conservation of predation-associated metabolite biosynthetic gene clusters underscores biosynthetic potential of Myxococcota including descriptions for ten novel species: Archangium lansinium sp. nov., Myxococcus landrumus sp. nov., Nannocystis bai.</title>
        <authorList>
            <person name="Ahearne A."/>
            <person name="Stevens C."/>
            <person name="Dowd S."/>
        </authorList>
    </citation>
    <scope>NUCLEOTIDE SEQUENCE</scope>
    <source>
        <strain evidence="1">Fl3</strain>
    </source>
</reference>
<dbReference type="Proteomes" id="UP001164459">
    <property type="component" value="Chromosome"/>
</dbReference>
<keyword evidence="2" id="KW-1185">Reference proteome</keyword>
<organism evidence="1 2">
    <name type="scientific">Nannocystis punicea</name>
    <dbReference type="NCBI Taxonomy" id="2995304"/>
    <lineage>
        <taxon>Bacteria</taxon>
        <taxon>Pseudomonadati</taxon>
        <taxon>Myxococcota</taxon>
        <taxon>Polyangia</taxon>
        <taxon>Nannocystales</taxon>
        <taxon>Nannocystaceae</taxon>
        <taxon>Nannocystis</taxon>
    </lineage>
</organism>
<proteinExistence type="predicted"/>
<evidence type="ECO:0000313" key="1">
    <source>
        <dbReference type="EMBL" id="WAS91590.1"/>
    </source>
</evidence>
<gene>
    <name evidence="1" type="ORF">O0S08_35870</name>
</gene>
<accession>A0ABY7GX78</accession>
<protein>
    <submittedName>
        <fullName evidence="1">Uncharacterized protein</fullName>
    </submittedName>
</protein>